<organism evidence="1 2">
    <name type="scientific">Saccharopolyspora elongata</name>
    <dbReference type="NCBI Taxonomy" id="2530387"/>
    <lineage>
        <taxon>Bacteria</taxon>
        <taxon>Bacillati</taxon>
        <taxon>Actinomycetota</taxon>
        <taxon>Actinomycetes</taxon>
        <taxon>Pseudonocardiales</taxon>
        <taxon>Pseudonocardiaceae</taxon>
        <taxon>Saccharopolyspora</taxon>
    </lineage>
</organism>
<dbReference type="SUPFAM" id="SSF81901">
    <property type="entry name" value="HCP-like"/>
    <property type="match status" value="1"/>
</dbReference>
<reference evidence="1 2" key="1">
    <citation type="submission" date="2019-03" db="EMBL/GenBank/DDBJ databases">
        <title>Draft genome sequences of novel Actinobacteria.</title>
        <authorList>
            <person name="Sahin N."/>
            <person name="Ay H."/>
            <person name="Saygin H."/>
        </authorList>
    </citation>
    <scope>NUCLEOTIDE SEQUENCE [LARGE SCALE GENOMIC DNA]</scope>
    <source>
        <strain evidence="1 2">7K502</strain>
    </source>
</reference>
<dbReference type="EMBL" id="SMKW01000140">
    <property type="protein sequence ID" value="TDD34629.1"/>
    <property type="molecule type" value="Genomic_DNA"/>
</dbReference>
<dbReference type="PANTHER" id="PTHR11102">
    <property type="entry name" value="SEL-1-LIKE PROTEIN"/>
    <property type="match status" value="1"/>
</dbReference>
<dbReference type="Gene3D" id="1.25.40.10">
    <property type="entry name" value="Tetratricopeptide repeat domain"/>
    <property type="match status" value="2"/>
</dbReference>
<dbReference type="InterPro" id="IPR006597">
    <property type="entry name" value="Sel1-like"/>
</dbReference>
<gene>
    <name evidence="1" type="ORF">E1288_44185</name>
</gene>
<sequence length="336" mass="37525">MDELHTGYLLDAALLRPESLAEAWEWAIEQRLGVASLLVPGDVEQTTWRAFDYLADAADANVADVPDAVWRGALDHASDDERWMIGRAAYDANRWDVAEFAWWPLAERGESRAMNNLGILLENRGDHEAAAKWIDRAADAESDVAMFKVAMRLRRESRGRFSLVSAEYWLRRAAEAGHVPAMYELAHVLDSGASMSKAFSMLSPRWAEERLAETEMWFRRAAEAGDARAVTGLAELLLDAGRLDEAETWFQRFADTGNPDGLYRLAVVAMRRGDSHAVESALRDAAGAGHARAGYELAGLLRRRGEFDEADRLATRAIRHETRAMSDSISAHIRNR</sequence>
<name>A0A4R4XUI0_9PSEU</name>
<dbReference type="InterPro" id="IPR011990">
    <property type="entry name" value="TPR-like_helical_dom_sf"/>
</dbReference>
<dbReference type="PANTHER" id="PTHR11102:SF160">
    <property type="entry name" value="ERAD-ASSOCIATED E3 UBIQUITIN-PROTEIN LIGASE COMPONENT HRD3"/>
    <property type="match status" value="1"/>
</dbReference>
<protein>
    <submittedName>
        <fullName evidence="1">Sel1 repeat family protein</fullName>
    </submittedName>
</protein>
<dbReference type="InterPro" id="IPR050767">
    <property type="entry name" value="Sel1_AlgK"/>
</dbReference>
<evidence type="ECO:0000313" key="1">
    <source>
        <dbReference type="EMBL" id="TDD34629.1"/>
    </source>
</evidence>
<dbReference type="Proteomes" id="UP000294947">
    <property type="component" value="Unassembled WGS sequence"/>
</dbReference>
<evidence type="ECO:0000313" key="2">
    <source>
        <dbReference type="Proteomes" id="UP000294947"/>
    </source>
</evidence>
<comment type="caution">
    <text evidence="1">The sequence shown here is derived from an EMBL/GenBank/DDBJ whole genome shotgun (WGS) entry which is preliminary data.</text>
</comment>
<dbReference type="RefSeq" id="WP_132495055.1">
    <property type="nucleotide sequence ID" value="NZ_SMKW01000140.1"/>
</dbReference>
<accession>A0A4R4XUI0</accession>
<keyword evidence="2" id="KW-1185">Reference proteome</keyword>
<dbReference type="Pfam" id="PF13432">
    <property type="entry name" value="TPR_16"/>
    <property type="match status" value="2"/>
</dbReference>
<dbReference type="SMART" id="SM00671">
    <property type="entry name" value="SEL1"/>
    <property type="match status" value="3"/>
</dbReference>
<dbReference type="AlphaFoldDB" id="A0A4R4XUI0"/>
<proteinExistence type="predicted"/>
<dbReference type="OrthoDB" id="4532668at2"/>